<dbReference type="InterPro" id="IPR058240">
    <property type="entry name" value="rSAM_sf"/>
</dbReference>
<accession>A0A2K1G0V7</accession>
<evidence type="ECO:0000256" key="3">
    <source>
        <dbReference type="ARBA" id="ARBA00022691"/>
    </source>
</evidence>
<dbReference type="InterPro" id="IPR050377">
    <property type="entry name" value="Radical_SAM_PqqE_MftC-like"/>
</dbReference>
<dbReference type="SMART" id="SM00729">
    <property type="entry name" value="Elp3"/>
    <property type="match status" value="1"/>
</dbReference>
<organism evidence="8 10">
    <name type="scientific">Azospirillum argentinense</name>
    <dbReference type="NCBI Taxonomy" id="2970906"/>
    <lineage>
        <taxon>Bacteria</taxon>
        <taxon>Pseudomonadati</taxon>
        <taxon>Pseudomonadota</taxon>
        <taxon>Alphaproteobacteria</taxon>
        <taxon>Rhodospirillales</taxon>
        <taxon>Azospirillaceae</taxon>
        <taxon>Azospirillum</taxon>
    </lineage>
</organism>
<sequence length="338" mass="38003">MTEVSTETAAPANIPYGRHRDRNDLSQVLPLTTPFSLLIDPSNGCNFRCVFCATGNPELLKEVGRPRGAMKFDLFRKIADDIAEFDAPIKSVHLYKDGEPLVNTRIEHMVHRLKSRGLARHVEMTSNGSLLTPERADALLAAGLDAMRVSVYGASDAMYKRVTQRFDRFQTIVDNVAYLYRRKTELGRDFHLHCKIINVELTEEERQSFIDTFTPIADSLFVHPLHGEALAEESAFAAAPDTARKVCSEPFLKLAINFNGEVSVCCADWRMGTIVGNVAEESLHDIWNGERLRDFRLKHLEGRRDEIEACRGCSYVQTLPADNNLDGFAADLIAKYRV</sequence>
<keyword evidence="3" id="KW-0949">S-adenosyl-L-methionine</keyword>
<dbReference type="SFLD" id="SFLDS00029">
    <property type="entry name" value="Radical_SAM"/>
    <property type="match status" value="1"/>
</dbReference>
<dbReference type="CDD" id="cd01335">
    <property type="entry name" value="Radical_SAM"/>
    <property type="match status" value="1"/>
</dbReference>
<dbReference type="GO" id="GO:0051536">
    <property type="term" value="F:iron-sulfur cluster binding"/>
    <property type="evidence" value="ECO:0007669"/>
    <property type="project" value="UniProtKB-KW"/>
</dbReference>
<keyword evidence="5" id="KW-0408">Iron</keyword>
<dbReference type="KEGG" id="abq:ABAZ39_04390"/>
<dbReference type="PANTHER" id="PTHR11228">
    <property type="entry name" value="RADICAL SAM DOMAIN PROTEIN"/>
    <property type="match status" value="1"/>
</dbReference>
<evidence type="ECO:0000256" key="2">
    <source>
        <dbReference type="ARBA" id="ARBA00022485"/>
    </source>
</evidence>
<dbReference type="SUPFAM" id="SSF102114">
    <property type="entry name" value="Radical SAM enzymes"/>
    <property type="match status" value="1"/>
</dbReference>
<dbReference type="OrthoDB" id="5288924at2"/>
<evidence type="ECO:0000256" key="6">
    <source>
        <dbReference type="ARBA" id="ARBA00023014"/>
    </source>
</evidence>
<proteinExistence type="predicted"/>
<dbReference type="InterPro" id="IPR013785">
    <property type="entry name" value="Aldolase_TIM"/>
</dbReference>
<dbReference type="AlphaFoldDB" id="A0A060DAX9"/>
<comment type="cofactor">
    <cofactor evidence="1">
        <name>[4Fe-4S] cluster</name>
        <dbReference type="ChEBI" id="CHEBI:49883"/>
    </cofactor>
</comment>
<dbReference type="RefSeq" id="WP_038527043.1">
    <property type="nucleotide sequence ID" value="NZ_CP007793.1"/>
</dbReference>
<dbReference type="SFLD" id="SFLDG01387">
    <property type="entry name" value="BtrN-like_SPASM_domain_contain"/>
    <property type="match status" value="1"/>
</dbReference>
<accession>A0A060DAX9</accession>
<dbReference type="InterPro" id="IPR007197">
    <property type="entry name" value="rSAM"/>
</dbReference>
<dbReference type="InterPro" id="IPR034391">
    <property type="entry name" value="AdoMet-like_SPASM_containing"/>
</dbReference>
<evidence type="ECO:0000259" key="7">
    <source>
        <dbReference type="PROSITE" id="PS51918"/>
    </source>
</evidence>
<feature type="domain" description="Radical SAM core" evidence="7">
    <location>
        <begin position="31"/>
        <end position="257"/>
    </location>
</feature>
<keyword evidence="2" id="KW-0004">4Fe-4S</keyword>
<reference evidence="8 10" key="1">
    <citation type="journal article" date="2014" name="Genome Announc.">
        <title>Complete Genome Sequence of the Model Rhizosphere Strain Azospirillum brasilense Az39, Successfully Applied in Agriculture.</title>
        <authorList>
            <person name="Rivera D."/>
            <person name="Revale S."/>
            <person name="Molina R."/>
            <person name="Gualpa J."/>
            <person name="Puente M."/>
            <person name="Maroniche G."/>
            <person name="Paris G."/>
            <person name="Baker D."/>
            <person name="Clavijo B."/>
            <person name="McLay K."/>
            <person name="Spaepen S."/>
            <person name="Perticari A."/>
            <person name="Vazquez M."/>
            <person name="Wisniewski-Dye F."/>
            <person name="Watkins C."/>
            <person name="Martinez-Abarca F."/>
            <person name="Vanderleyden J."/>
            <person name="Cassan F."/>
        </authorList>
    </citation>
    <scope>NUCLEOTIDE SEQUENCE [LARGE SCALE GENOMIC DNA]</scope>
    <source>
        <strain evidence="8 10">Az39</strain>
    </source>
</reference>
<dbReference type="Gene3D" id="3.20.20.70">
    <property type="entry name" value="Aldolase class I"/>
    <property type="match status" value="1"/>
</dbReference>
<reference evidence="9 11" key="2">
    <citation type="submission" date="2018-01" db="EMBL/GenBank/DDBJ databases">
        <title>Whole genome sequence of Azospirillum brasilense REC3 isolated from strawberry roots.</title>
        <authorList>
            <person name="Fontana C.A."/>
            <person name="Salazar S.M."/>
            <person name="Bassi D."/>
            <person name="Puglisi E."/>
            <person name="Lovaisa N.C."/>
            <person name="Toffoli L.M."/>
            <person name="Pedraza R."/>
            <person name="Cocconcelli P.S."/>
        </authorList>
    </citation>
    <scope>NUCLEOTIDE SEQUENCE [LARGE SCALE GENOMIC DNA]</scope>
    <source>
        <strain evidence="9 11">REC3</strain>
    </source>
</reference>
<dbReference type="GO" id="GO:0046872">
    <property type="term" value="F:metal ion binding"/>
    <property type="evidence" value="ECO:0007669"/>
    <property type="project" value="UniProtKB-KW"/>
</dbReference>
<gene>
    <name evidence="8" type="ORF">ABAZ39_04390</name>
    <name evidence="9" type="ORF">C1S70_13075</name>
</gene>
<dbReference type="Pfam" id="PF04055">
    <property type="entry name" value="Radical_SAM"/>
    <property type="match status" value="1"/>
</dbReference>
<keyword evidence="4" id="KW-0479">Metal-binding</keyword>
<evidence type="ECO:0000313" key="8">
    <source>
        <dbReference type="EMBL" id="AIB11266.1"/>
    </source>
</evidence>
<evidence type="ECO:0000313" key="10">
    <source>
        <dbReference type="Proteomes" id="UP000027186"/>
    </source>
</evidence>
<evidence type="ECO:0000313" key="9">
    <source>
        <dbReference type="EMBL" id="PNQ98397.1"/>
    </source>
</evidence>
<name>A0A060DAX9_9PROT</name>
<dbReference type="Pfam" id="PF13186">
    <property type="entry name" value="SPASM"/>
    <property type="match status" value="1"/>
</dbReference>
<evidence type="ECO:0000256" key="4">
    <source>
        <dbReference type="ARBA" id="ARBA00022723"/>
    </source>
</evidence>
<keyword evidence="6" id="KW-0411">Iron-sulfur</keyword>
<dbReference type="PANTHER" id="PTHR11228:SF7">
    <property type="entry name" value="PQQA PEPTIDE CYCLASE"/>
    <property type="match status" value="1"/>
</dbReference>
<dbReference type="InterPro" id="IPR006638">
    <property type="entry name" value="Elp3/MiaA/NifB-like_rSAM"/>
</dbReference>
<evidence type="ECO:0000313" key="11">
    <source>
        <dbReference type="Proteomes" id="UP000236268"/>
    </source>
</evidence>
<dbReference type="GO" id="GO:0003824">
    <property type="term" value="F:catalytic activity"/>
    <property type="evidence" value="ECO:0007669"/>
    <property type="project" value="InterPro"/>
</dbReference>
<dbReference type="Proteomes" id="UP000236268">
    <property type="component" value="Unassembled WGS sequence"/>
</dbReference>
<dbReference type="EMBL" id="CP007793">
    <property type="protein sequence ID" value="AIB11266.1"/>
    <property type="molecule type" value="Genomic_DNA"/>
</dbReference>
<dbReference type="Proteomes" id="UP000027186">
    <property type="component" value="Chromosome"/>
</dbReference>
<evidence type="ECO:0000256" key="1">
    <source>
        <dbReference type="ARBA" id="ARBA00001966"/>
    </source>
</evidence>
<dbReference type="EMBL" id="POWG01000012">
    <property type="protein sequence ID" value="PNQ98397.1"/>
    <property type="molecule type" value="Genomic_DNA"/>
</dbReference>
<dbReference type="PROSITE" id="PS51918">
    <property type="entry name" value="RADICAL_SAM"/>
    <property type="match status" value="1"/>
</dbReference>
<dbReference type="InterPro" id="IPR023885">
    <property type="entry name" value="4Fe4S-binding_SPASM_dom"/>
</dbReference>
<dbReference type="SFLD" id="SFLDG01067">
    <property type="entry name" value="SPASM/twitch_domain_containing"/>
    <property type="match status" value="1"/>
</dbReference>
<protein>
    <submittedName>
        <fullName evidence="9">Radical SAM protein</fullName>
    </submittedName>
</protein>
<evidence type="ECO:0000256" key="5">
    <source>
        <dbReference type="ARBA" id="ARBA00023004"/>
    </source>
</evidence>